<dbReference type="Proteomes" id="UP001152795">
    <property type="component" value="Unassembled WGS sequence"/>
</dbReference>
<dbReference type="Pfam" id="PF01266">
    <property type="entry name" value="DAO"/>
    <property type="match status" value="1"/>
</dbReference>
<dbReference type="Gene3D" id="3.30.9.10">
    <property type="entry name" value="D-Amino Acid Oxidase, subunit A, domain 2"/>
    <property type="match status" value="1"/>
</dbReference>
<dbReference type="Gene3D" id="3.50.50.60">
    <property type="entry name" value="FAD/NAD(P)-binding domain"/>
    <property type="match status" value="1"/>
</dbReference>
<feature type="non-terminal residue" evidence="10">
    <location>
        <position position="1"/>
    </location>
</feature>
<evidence type="ECO:0000256" key="2">
    <source>
        <dbReference type="ARBA" id="ARBA00022630"/>
    </source>
</evidence>
<dbReference type="AlphaFoldDB" id="A0A7D9I922"/>
<name>A0A7D9I922_PARCT</name>
<dbReference type="PANTHER" id="PTHR43104:SF2">
    <property type="entry name" value="L-2-HYDROXYGLUTARATE DEHYDROGENASE, MITOCHONDRIAL"/>
    <property type="match status" value="1"/>
</dbReference>
<keyword evidence="2" id="KW-0285">Flavoprotein</keyword>
<proteinExistence type="inferred from homology"/>
<protein>
    <recommendedName>
        <fullName evidence="8">L-2-hydroxyglutarate dehydrogenase, mitochondrial</fullName>
        <ecNumber evidence="7">1.1.99.2</ecNumber>
    </recommendedName>
</protein>
<reference evidence="10" key="1">
    <citation type="submission" date="2020-04" db="EMBL/GenBank/DDBJ databases">
        <authorList>
            <person name="Alioto T."/>
            <person name="Alioto T."/>
            <person name="Gomez Garrido J."/>
        </authorList>
    </citation>
    <scope>NUCLEOTIDE SEQUENCE</scope>
    <source>
        <strain evidence="10">A484AB</strain>
    </source>
</reference>
<evidence type="ECO:0000256" key="1">
    <source>
        <dbReference type="ARBA" id="ARBA00001974"/>
    </source>
</evidence>
<keyword evidence="3" id="KW-0274">FAD</keyword>
<evidence type="ECO:0000256" key="6">
    <source>
        <dbReference type="ARBA" id="ARBA00037941"/>
    </source>
</evidence>
<evidence type="ECO:0000313" key="10">
    <source>
        <dbReference type="EMBL" id="CAB4000119.1"/>
    </source>
</evidence>
<evidence type="ECO:0000259" key="9">
    <source>
        <dbReference type="Pfam" id="PF01266"/>
    </source>
</evidence>
<evidence type="ECO:0000256" key="4">
    <source>
        <dbReference type="ARBA" id="ARBA00023002"/>
    </source>
</evidence>
<dbReference type="EC" id="1.1.99.2" evidence="7"/>
<dbReference type="GO" id="GO:0047545">
    <property type="term" value="F:(S)-2-hydroxyglutarate dehydrogenase activity"/>
    <property type="evidence" value="ECO:0007669"/>
    <property type="project" value="UniProtKB-EC"/>
</dbReference>
<evidence type="ECO:0000313" key="11">
    <source>
        <dbReference type="Proteomes" id="UP001152795"/>
    </source>
</evidence>
<feature type="domain" description="FAD dependent oxidoreductase" evidence="9">
    <location>
        <begin position="52"/>
        <end position="343"/>
    </location>
</feature>
<evidence type="ECO:0000256" key="5">
    <source>
        <dbReference type="ARBA" id="ARBA00036066"/>
    </source>
</evidence>
<evidence type="ECO:0000256" key="8">
    <source>
        <dbReference type="ARBA" id="ARBA00041137"/>
    </source>
</evidence>
<evidence type="ECO:0000256" key="7">
    <source>
        <dbReference type="ARBA" id="ARBA00038878"/>
    </source>
</evidence>
<dbReference type="NCBIfam" id="NF008726">
    <property type="entry name" value="PRK11728.1"/>
    <property type="match status" value="1"/>
</dbReference>
<dbReference type="PANTHER" id="PTHR43104">
    <property type="entry name" value="L-2-HYDROXYGLUTARATE DEHYDROGENASE, MITOCHONDRIAL"/>
    <property type="match status" value="1"/>
</dbReference>
<comment type="cofactor">
    <cofactor evidence="1">
        <name>FAD</name>
        <dbReference type="ChEBI" id="CHEBI:57692"/>
    </cofactor>
</comment>
<accession>A0A7D9I922</accession>
<comment type="caution">
    <text evidence="10">The sequence shown here is derived from an EMBL/GenBank/DDBJ whole genome shotgun (WGS) entry which is preliminary data.</text>
</comment>
<organism evidence="10 11">
    <name type="scientific">Paramuricea clavata</name>
    <name type="common">Red gorgonian</name>
    <name type="synonym">Violescent sea-whip</name>
    <dbReference type="NCBI Taxonomy" id="317549"/>
    <lineage>
        <taxon>Eukaryota</taxon>
        <taxon>Metazoa</taxon>
        <taxon>Cnidaria</taxon>
        <taxon>Anthozoa</taxon>
        <taxon>Octocorallia</taxon>
        <taxon>Malacalcyonacea</taxon>
        <taxon>Plexauridae</taxon>
        <taxon>Paramuricea</taxon>
    </lineage>
</organism>
<dbReference type="SUPFAM" id="SSF51905">
    <property type="entry name" value="FAD/NAD(P)-binding domain"/>
    <property type="match status" value="1"/>
</dbReference>
<keyword evidence="11" id="KW-1185">Reference proteome</keyword>
<dbReference type="InterPro" id="IPR006076">
    <property type="entry name" value="FAD-dep_OxRdtase"/>
</dbReference>
<evidence type="ECO:0000256" key="3">
    <source>
        <dbReference type="ARBA" id="ARBA00022827"/>
    </source>
</evidence>
<keyword evidence="4" id="KW-0560">Oxidoreductase</keyword>
<dbReference type="InterPro" id="IPR036188">
    <property type="entry name" value="FAD/NAD-bd_sf"/>
</dbReference>
<gene>
    <name evidence="10" type="ORF">PACLA_8A028625</name>
</gene>
<dbReference type="EMBL" id="CACRXK020003758">
    <property type="protein sequence ID" value="CAB4000119.1"/>
    <property type="molecule type" value="Genomic_DNA"/>
</dbReference>
<dbReference type="OrthoDB" id="498204at2759"/>
<sequence length="409" mass="45577">MSYGVMMLNSIKNLYSKSLVCKGYQSFLGPIWNVKYAALSTTVQTKESNFYDLAIVGGGIVGLATARELMLRYPGMKLVLLEKESSLAMHQSSHNSGVIHSGIYYTPGTLKAKLCVKGLDMTYSYCKSKEIPFKKCGKLIVAIDEEEVPRLLNLYERGKENGARDLKLLDKHELKDVEPNCEGVRAIHSPHTGIVDWGEVARSYGEQFQKSGGEVKVNFEVAKFSSSTHHQHPVRITGKQGEELFSRYVVTCGGLFSDRLAQLSGSNPLPRVVPFRGEYLKLSAEKGKQLVHGNIYPKCGPNPIFTVFLLSIYVPDPTLPFLGVHFTPRMDGSVLLGPNAVLAFAREGYKMGTVNVSDLVESIAFRGLRKLALKHWKFGASEFYHGLNRQAQVKRLQKYVPSLRHEDVK</sequence>
<comment type="catalytic activity">
    <reaction evidence="5">
        <text>(S)-2-hydroxyglutarate + A = 2-oxoglutarate + AH2</text>
        <dbReference type="Rhea" id="RHEA:21252"/>
        <dbReference type="ChEBI" id="CHEBI:13193"/>
        <dbReference type="ChEBI" id="CHEBI:16782"/>
        <dbReference type="ChEBI" id="CHEBI:16810"/>
        <dbReference type="ChEBI" id="CHEBI:17499"/>
        <dbReference type="EC" id="1.1.99.2"/>
    </reaction>
</comment>
<comment type="similarity">
    <text evidence="6">Belongs to the L2HGDH family.</text>
</comment>